<proteinExistence type="inferred from homology"/>
<dbReference type="Pfam" id="PF07963">
    <property type="entry name" value="N_methyl"/>
    <property type="match status" value="1"/>
</dbReference>
<evidence type="ECO:0000256" key="2">
    <source>
        <dbReference type="ARBA" id="ARBA00022481"/>
    </source>
</evidence>
<dbReference type="Proteomes" id="UP000265619">
    <property type="component" value="Unassembled WGS sequence"/>
</dbReference>
<dbReference type="SUPFAM" id="SSF54523">
    <property type="entry name" value="Pili subunits"/>
    <property type="match status" value="1"/>
</dbReference>
<dbReference type="GO" id="GO:0043107">
    <property type="term" value="P:type IV pilus-dependent motility"/>
    <property type="evidence" value="ECO:0007669"/>
    <property type="project" value="TreeGrafter"/>
</dbReference>
<dbReference type="EMBL" id="QXMN01000012">
    <property type="protein sequence ID" value="RIX80569.1"/>
    <property type="molecule type" value="Genomic_DNA"/>
</dbReference>
<evidence type="ECO:0000256" key="3">
    <source>
        <dbReference type="SAM" id="Phobius"/>
    </source>
</evidence>
<evidence type="ECO:0000313" key="5">
    <source>
        <dbReference type="Proteomes" id="UP000265619"/>
    </source>
</evidence>
<dbReference type="PANTHER" id="PTHR30093">
    <property type="entry name" value="GENERAL SECRETION PATHWAY PROTEIN G"/>
    <property type="match status" value="1"/>
</dbReference>
<gene>
    <name evidence="4" type="ORF">D3H34_12205</name>
</gene>
<dbReference type="NCBIfam" id="TIGR02532">
    <property type="entry name" value="IV_pilin_GFxxxE"/>
    <property type="match status" value="1"/>
</dbReference>
<accession>A0A9X8GVU0</accession>
<name>A0A9X8GVU0_9BURK</name>
<comment type="caution">
    <text evidence="4">The sequence shown here is derived from an EMBL/GenBank/DDBJ whole genome shotgun (WGS) entry which is preliminary data.</text>
</comment>
<dbReference type="InterPro" id="IPR012902">
    <property type="entry name" value="N_methyl_site"/>
</dbReference>
<dbReference type="AlphaFoldDB" id="A0A9X8GVU0"/>
<protein>
    <submittedName>
        <fullName evidence="4">Prepilin-type N-terminal cleavage/methylation domain-containing protein</fullName>
    </submittedName>
</protein>
<evidence type="ECO:0000313" key="4">
    <source>
        <dbReference type="EMBL" id="RIX80569.1"/>
    </source>
</evidence>
<keyword evidence="5" id="KW-1185">Reference proteome</keyword>
<reference evidence="4 5" key="1">
    <citation type="submission" date="2018-09" db="EMBL/GenBank/DDBJ databases">
        <title>Acidovorax cavernicola nov. sp. isolated from Gruta de las Maravillas (Aracena, Spain).</title>
        <authorList>
            <person name="Jurado V."/>
            <person name="Gutierrez-Patricio S."/>
            <person name="Gonzalez-Pimentel J.L."/>
            <person name="Miller A.Z."/>
            <person name="Laiz L."/>
            <person name="Saiz-Jimenez C."/>
        </authorList>
    </citation>
    <scope>NUCLEOTIDE SEQUENCE [LARGE SCALE GENOMIC DNA]</scope>
    <source>
        <strain evidence="4 5">1011MAR4D40.2</strain>
    </source>
</reference>
<keyword evidence="3" id="KW-0812">Transmembrane</keyword>
<keyword evidence="3" id="KW-1133">Transmembrane helix</keyword>
<dbReference type="GO" id="GO:0044096">
    <property type="term" value="C:type IV pilus"/>
    <property type="evidence" value="ECO:0007669"/>
    <property type="project" value="TreeGrafter"/>
</dbReference>
<dbReference type="Gene3D" id="3.30.700.10">
    <property type="entry name" value="Glycoprotein, Type 4 Pilin"/>
    <property type="match status" value="1"/>
</dbReference>
<sequence length="159" mass="16154">MNRRSIARNVQKGFTLIELMIVVAIIGILAAIAIPQYSDYTSRTRAAGAAAEMTAFKQAFAVCMSEQGNVLANCVTLGSNGIPNTPTATTKNVTAAVTITAATGAINTTTGATDAGGVALTYILTPTIPAAGQPTMVFTQSGTVCNASRGLKPGQGDCP</sequence>
<keyword evidence="3" id="KW-0472">Membrane</keyword>
<dbReference type="PROSITE" id="PS00409">
    <property type="entry name" value="PROKAR_NTER_METHYL"/>
    <property type="match status" value="1"/>
</dbReference>
<dbReference type="InterPro" id="IPR045584">
    <property type="entry name" value="Pilin-like"/>
</dbReference>
<dbReference type="RefSeq" id="WP_119553725.1">
    <property type="nucleotide sequence ID" value="NZ_QXMN01000012.1"/>
</dbReference>
<keyword evidence="2" id="KW-0488">Methylation</keyword>
<organism evidence="4 5">
    <name type="scientific">Acidovorax cavernicola</name>
    <dbReference type="NCBI Taxonomy" id="1675792"/>
    <lineage>
        <taxon>Bacteria</taxon>
        <taxon>Pseudomonadati</taxon>
        <taxon>Pseudomonadota</taxon>
        <taxon>Betaproteobacteria</taxon>
        <taxon>Burkholderiales</taxon>
        <taxon>Comamonadaceae</taxon>
        <taxon>Acidovorax</taxon>
    </lineage>
</organism>
<dbReference type="PANTHER" id="PTHR30093:SF34">
    <property type="entry name" value="PREPILIN PEPTIDASE-DEPENDENT PROTEIN D"/>
    <property type="match status" value="1"/>
</dbReference>
<dbReference type="OrthoDB" id="8607132at2"/>
<comment type="similarity">
    <text evidence="1">Belongs to the N-Me-Phe pilin family.</text>
</comment>
<evidence type="ECO:0000256" key="1">
    <source>
        <dbReference type="ARBA" id="ARBA00005233"/>
    </source>
</evidence>
<feature type="transmembrane region" description="Helical" evidence="3">
    <location>
        <begin position="12"/>
        <end position="34"/>
    </location>
</feature>